<evidence type="ECO:0000256" key="1">
    <source>
        <dbReference type="SAM" id="MobiDB-lite"/>
    </source>
</evidence>
<organism evidence="2 3">
    <name type="scientific">Cristinia sonorae</name>
    <dbReference type="NCBI Taxonomy" id="1940300"/>
    <lineage>
        <taxon>Eukaryota</taxon>
        <taxon>Fungi</taxon>
        <taxon>Dikarya</taxon>
        <taxon>Basidiomycota</taxon>
        <taxon>Agaricomycotina</taxon>
        <taxon>Agaricomycetes</taxon>
        <taxon>Agaricomycetidae</taxon>
        <taxon>Agaricales</taxon>
        <taxon>Pleurotineae</taxon>
        <taxon>Stephanosporaceae</taxon>
        <taxon>Cristinia</taxon>
    </lineage>
</organism>
<dbReference type="Proteomes" id="UP000813824">
    <property type="component" value="Unassembled WGS sequence"/>
</dbReference>
<accession>A0A8K0XSL7</accession>
<proteinExistence type="predicted"/>
<feature type="region of interest" description="Disordered" evidence="1">
    <location>
        <begin position="126"/>
        <end position="157"/>
    </location>
</feature>
<reference evidence="2" key="1">
    <citation type="journal article" date="2021" name="New Phytol.">
        <title>Evolutionary innovations through gain and loss of genes in the ectomycorrhizal Boletales.</title>
        <authorList>
            <person name="Wu G."/>
            <person name="Miyauchi S."/>
            <person name="Morin E."/>
            <person name="Kuo A."/>
            <person name="Drula E."/>
            <person name="Varga T."/>
            <person name="Kohler A."/>
            <person name="Feng B."/>
            <person name="Cao Y."/>
            <person name="Lipzen A."/>
            <person name="Daum C."/>
            <person name="Hundley H."/>
            <person name="Pangilinan J."/>
            <person name="Johnson J."/>
            <person name="Barry K."/>
            <person name="LaButti K."/>
            <person name="Ng V."/>
            <person name="Ahrendt S."/>
            <person name="Min B."/>
            <person name="Choi I.G."/>
            <person name="Park H."/>
            <person name="Plett J.M."/>
            <person name="Magnuson J."/>
            <person name="Spatafora J.W."/>
            <person name="Nagy L.G."/>
            <person name="Henrissat B."/>
            <person name="Grigoriev I.V."/>
            <person name="Yang Z.L."/>
            <person name="Xu J."/>
            <person name="Martin F.M."/>
        </authorList>
    </citation>
    <scope>NUCLEOTIDE SEQUENCE</scope>
    <source>
        <strain evidence="2">KKN 215</strain>
    </source>
</reference>
<dbReference type="EMBL" id="JAEVFJ010000006">
    <property type="protein sequence ID" value="KAH8103908.1"/>
    <property type="molecule type" value="Genomic_DNA"/>
</dbReference>
<feature type="compositionally biased region" description="Basic and acidic residues" evidence="1">
    <location>
        <begin position="146"/>
        <end position="157"/>
    </location>
</feature>
<dbReference type="AlphaFoldDB" id="A0A8K0XSL7"/>
<comment type="caution">
    <text evidence="2">The sequence shown here is derived from an EMBL/GenBank/DDBJ whole genome shotgun (WGS) entry which is preliminary data.</text>
</comment>
<feature type="compositionally biased region" description="Gly residues" evidence="1">
    <location>
        <begin position="219"/>
        <end position="231"/>
    </location>
</feature>
<name>A0A8K0XSL7_9AGAR</name>
<sequence length="231" mass="25423">MSRNSSEHPTYSNGVNGRAGCHGTTYCITMRSSPVKHIIHCFCLWEATSCQITQITTTTTTVRAASRKLKNTQTTKKSASDILPSHHDTCLKSARTSQNERSSRSLREESSSVLFCSGSVHPVEKNPPKIAIRGVPSWQNASNTPLKDRLSRPRPRGENVERLNFSIDWDVIKYMLCGARVPAAALHLTPRGKSQDSTMSRRETCRRRRHGERTNVASGGRGRGCGGTGGT</sequence>
<keyword evidence="3" id="KW-1185">Reference proteome</keyword>
<feature type="region of interest" description="Disordered" evidence="1">
    <location>
        <begin position="189"/>
        <end position="231"/>
    </location>
</feature>
<gene>
    <name evidence="2" type="ORF">BXZ70DRAFT_671100</name>
</gene>
<evidence type="ECO:0000313" key="3">
    <source>
        <dbReference type="Proteomes" id="UP000813824"/>
    </source>
</evidence>
<evidence type="ECO:0000313" key="2">
    <source>
        <dbReference type="EMBL" id="KAH8103908.1"/>
    </source>
</evidence>
<protein>
    <submittedName>
        <fullName evidence="2">Uncharacterized protein</fullName>
    </submittedName>
</protein>